<organism evidence="8 9">
    <name type="scientific">Paramagnetospirillum caucaseum</name>
    <dbReference type="NCBI Taxonomy" id="1244869"/>
    <lineage>
        <taxon>Bacteria</taxon>
        <taxon>Pseudomonadati</taxon>
        <taxon>Pseudomonadota</taxon>
        <taxon>Alphaproteobacteria</taxon>
        <taxon>Rhodospirillales</taxon>
        <taxon>Magnetospirillaceae</taxon>
        <taxon>Paramagnetospirillum</taxon>
    </lineage>
</organism>
<dbReference type="InterPro" id="IPR045851">
    <property type="entry name" value="AMP-bd_C_sf"/>
</dbReference>
<dbReference type="PANTHER" id="PTHR43201:SF5">
    <property type="entry name" value="MEDIUM-CHAIN ACYL-COA LIGASE ACSF2, MITOCHONDRIAL"/>
    <property type="match status" value="1"/>
</dbReference>
<dbReference type="InterPro" id="IPR042099">
    <property type="entry name" value="ANL_N_sf"/>
</dbReference>
<dbReference type="eggNOG" id="COG0318">
    <property type="taxonomic scope" value="Bacteria"/>
</dbReference>
<keyword evidence="2 8" id="KW-0436">Ligase</keyword>
<reference evidence="8 9" key="1">
    <citation type="journal article" date="2014" name="Genome Announc.">
        <title>Draft Genome Sequence of Magnetospirillum sp. Strain SO-1, a Freshwater Magnetotactic Bacterium Isolated from the Ol'khovka River, Russia.</title>
        <authorList>
            <person name="Grouzdev D.S."/>
            <person name="Dziuba M.V."/>
            <person name="Sukhacheva M.S."/>
            <person name="Mardanov A.V."/>
            <person name="Beletskiy A.V."/>
            <person name="Kuznetsov B.B."/>
            <person name="Skryabin K.G."/>
        </authorList>
    </citation>
    <scope>NUCLEOTIDE SEQUENCE [LARGE SCALE GENOMIC DNA]</scope>
    <source>
        <strain evidence="8 9">SO-1</strain>
    </source>
</reference>
<dbReference type="STRING" id="1244869.H261_12236"/>
<evidence type="ECO:0000256" key="1">
    <source>
        <dbReference type="ARBA" id="ARBA00006432"/>
    </source>
</evidence>
<dbReference type="PROSITE" id="PS00455">
    <property type="entry name" value="AMP_BINDING"/>
    <property type="match status" value="1"/>
</dbReference>
<accession>M3AA98</accession>
<dbReference type="FunFam" id="3.30.300.30:FF:000008">
    <property type="entry name" value="2,3-dihydroxybenzoate-AMP ligase"/>
    <property type="match status" value="1"/>
</dbReference>
<feature type="domain" description="AMP-dependent synthetase/ligase" evidence="6">
    <location>
        <begin position="8"/>
        <end position="364"/>
    </location>
</feature>
<dbReference type="SUPFAM" id="SSF56801">
    <property type="entry name" value="Acetyl-CoA synthetase-like"/>
    <property type="match status" value="1"/>
</dbReference>
<evidence type="ECO:0000256" key="3">
    <source>
        <dbReference type="ARBA" id="ARBA00051915"/>
    </source>
</evidence>
<evidence type="ECO:0000259" key="6">
    <source>
        <dbReference type="Pfam" id="PF00501"/>
    </source>
</evidence>
<evidence type="ECO:0000259" key="7">
    <source>
        <dbReference type="Pfam" id="PF13193"/>
    </source>
</evidence>
<dbReference type="PANTHER" id="PTHR43201">
    <property type="entry name" value="ACYL-COA SYNTHETASE"/>
    <property type="match status" value="1"/>
</dbReference>
<comment type="catalytic activity">
    <reaction evidence="3">
        <text>3-(methylsulfanyl)propanoate + ATP + CoA = 3-(methylsulfanyl)propanoyl-CoA + AMP + diphosphate</text>
        <dbReference type="Rhea" id="RHEA:43052"/>
        <dbReference type="ChEBI" id="CHEBI:30616"/>
        <dbReference type="ChEBI" id="CHEBI:33019"/>
        <dbReference type="ChEBI" id="CHEBI:49016"/>
        <dbReference type="ChEBI" id="CHEBI:57287"/>
        <dbReference type="ChEBI" id="CHEBI:82815"/>
        <dbReference type="ChEBI" id="CHEBI:456215"/>
        <dbReference type="EC" id="6.2.1.44"/>
    </reaction>
    <physiologicalReaction direction="left-to-right" evidence="3">
        <dbReference type="Rhea" id="RHEA:43053"/>
    </physiologicalReaction>
</comment>
<name>M3AA98_9PROT</name>
<sequence length="508" mass="54396">MNLSDWIERWAGFSADKPALRYEGAELSYGGLARHIARISGALSGTLGIRRGERVAWLGLNNAESIALLFACARVGAIFTPLNWRLTPVEHLALMADSQPSLLVVEPEFADAIAAKKVVVTGPRLACTGGPRAGWLDWDAMVEAAPLLGGGEGRYDDPVLLCYTSGTTGQPKGAVHTQDGMLWNAVNSTQMHDLTSQDRVLTTLPIFHVGGLNIQTMPALHAGATVTLHRRFDAATTLRTLVDERITLAVLVPTQLDLLLAEPGWNAADLSALRCITTGSTIIPAGLVRTIQARGIPVIQIFGSTETGPVAVFQRVADSGKVGVAGHCAVHCEMRLVDGDGNDVAPGQSGEVLIKGRNIMIGYWRDEAATRAALKDGWFATGDIGHLDGDGFLIIDDRKKEMIISGGENIFPAALEAILTECPDIEEAAVVGRPDERWGEIPVAVVVPRPGARLTEEGVLALFQDKVARYKHPRAVIFTDHLPRTSIGKLVKADIRKLARQTPPASSP</sequence>
<dbReference type="Pfam" id="PF00501">
    <property type="entry name" value="AMP-binding"/>
    <property type="match status" value="1"/>
</dbReference>
<dbReference type="PATRIC" id="fig|1244869.3.peg.2469"/>
<dbReference type="RefSeq" id="WP_008617855.1">
    <property type="nucleotide sequence ID" value="NZ_AONQ01000029.1"/>
</dbReference>
<feature type="domain" description="AMP-binding enzyme C-terminal" evidence="7">
    <location>
        <begin position="415"/>
        <end position="489"/>
    </location>
</feature>
<evidence type="ECO:0000313" key="8">
    <source>
        <dbReference type="EMBL" id="EME69683.1"/>
    </source>
</evidence>
<evidence type="ECO:0000256" key="4">
    <source>
        <dbReference type="ARBA" id="ARBA00066616"/>
    </source>
</evidence>
<dbReference type="InterPro" id="IPR000873">
    <property type="entry name" value="AMP-dep_synth/lig_dom"/>
</dbReference>
<dbReference type="InterPro" id="IPR020845">
    <property type="entry name" value="AMP-binding_CS"/>
</dbReference>
<dbReference type="Proteomes" id="UP000011744">
    <property type="component" value="Unassembled WGS sequence"/>
</dbReference>
<proteinExistence type="inferred from homology"/>
<dbReference type="Gene3D" id="3.30.300.30">
    <property type="match status" value="1"/>
</dbReference>
<dbReference type="Pfam" id="PF13193">
    <property type="entry name" value="AMP-binding_C"/>
    <property type="match status" value="1"/>
</dbReference>
<evidence type="ECO:0000313" key="9">
    <source>
        <dbReference type="Proteomes" id="UP000011744"/>
    </source>
</evidence>
<evidence type="ECO:0000256" key="2">
    <source>
        <dbReference type="ARBA" id="ARBA00022598"/>
    </source>
</evidence>
<comment type="similarity">
    <text evidence="1">Belongs to the ATP-dependent AMP-binding enzyme family.</text>
</comment>
<dbReference type="Gene3D" id="3.40.50.12780">
    <property type="entry name" value="N-terminal domain of ligase-like"/>
    <property type="match status" value="1"/>
</dbReference>
<gene>
    <name evidence="8" type="ORF">H261_12236</name>
</gene>
<dbReference type="GO" id="GO:0031956">
    <property type="term" value="F:medium-chain fatty acid-CoA ligase activity"/>
    <property type="evidence" value="ECO:0007669"/>
    <property type="project" value="TreeGrafter"/>
</dbReference>
<dbReference type="AlphaFoldDB" id="M3AA98"/>
<dbReference type="InterPro" id="IPR025110">
    <property type="entry name" value="AMP-bd_C"/>
</dbReference>
<protein>
    <recommendedName>
        <fullName evidence="5">3-methylmercaptopropionyl-CoA ligase</fullName>
        <ecNumber evidence="4">6.2.1.44</ecNumber>
    </recommendedName>
</protein>
<keyword evidence="9" id="KW-1185">Reference proteome</keyword>
<dbReference type="EMBL" id="AONQ01000029">
    <property type="protein sequence ID" value="EME69683.1"/>
    <property type="molecule type" value="Genomic_DNA"/>
</dbReference>
<dbReference type="GO" id="GO:0006631">
    <property type="term" value="P:fatty acid metabolic process"/>
    <property type="evidence" value="ECO:0007669"/>
    <property type="project" value="TreeGrafter"/>
</dbReference>
<comment type="caution">
    <text evidence="8">The sequence shown here is derived from an EMBL/GenBank/DDBJ whole genome shotgun (WGS) entry which is preliminary data.</text>
</comment>
<evidence type="ECO:0000256" key="5">
    <source>
        <dbReference type="ARBA" id="ARBA00067668"/>
    </source>
</evidence>
<dbReference type="OrthoDB" id="9803968at2"/>
<dbReference type="EC" id="6.2.1.44" evidence="4"/>